<proteinExistence type="predicted"/>
<evidence type="ECO:0000313" key="1">
    <source>
        <dbReference type="EMBL" id="KAJ9051098.1"/>
    </source>
</evidence>
<evidence type="ECO:0000313" key="2">
    <source>
        <dbReference type="Proteomes" id="UP001165960"/>
    </source>
</evidence>
<name>A0ACC2RM23_9FUNG</name>
<accession>A0ACC2RM23</accession>
<dbReference type="Proteomes" id="UP001165960">
    <property type="component" value="Unassembled WGS sequence"/>
</dbReference>
<keyword evidence="2" id="KW-1185">Reference proteome</keyword>
<sequence length="352" mass="39287">MKVTGYTLLVTLGLTRGAINYKSFSNAISSVFGNGAQHVEKATDEGEKERNFLADKDTPQLLSKLTQSSKGSTPEEIAPSRFNPASNHSEYVASHPHSEAEAYRMVDFCGLAYCLEDSIKSLSCKACKHIGGGVEVLDIFTDSTYKGRSVLMLDNKHKQIVLIYRGSIFLSNWIEDFKVTMDTVPYAKDAKVVIGFKQMHQALFGNIIGPLKKTLNEYPSWPLIITGHSLGGSLSTMMASELLHRKTIPHSRLNVITFGEQRVGNVAFVRWYNSQPVRITRVVNENDVIPHYVPTSLGYVHHATELYIHNNKTRVCSNDKFEDPTCSLSRYPYLSIISHNKAWDLLLGPLAC</sequence>
<gene>
    <name evidence="1" type="ORF">DSO57_1007784</name>
</gene>
<reference evidence="1" key="1">
    <citation type="submission" date="2022-04" db="EMBL/GenBank/DDBJ databases">
        <title>Genome of the entomopathogenic fungus Entomophthora muscae.</title>
        <authorList>
            <person name="Elya C."/>
            <person name="Lovett B.R."/>
            <person name="Lee E."/>
            <person name="Macias A.M."/>
            <person name="Hajek A.E."/>
            <person name="De Bivort B.L."/>
            <person name="Kasson M.T."/>
            <person name="De Fine Licht H.H."/>
            <person name="Stajich J.E."/>
        </authorList>
    </citation>
    <scope>NUCLEOTIDE SEQUENCE</scope>
    <source>
        <strain evidence="1">Berkeley</strain>
    </source>
</reference>
<organism evidence="1 2">
    <name type="scientific">Entomophthora muscae</name>
    <dbReference type="NCBI Taxonomy" id="34485"/>
    <lineage>
        <taxon>Eukaryota</taxon>
        <taxon>Fungi</taxon>
        <taxon>Fungi incertae sedis</taxon>
        <taxon>Zoopagomycota</taxon>
        <taxon>Entomophthoromycotina</taxon>
        <taxon>Entomophthoromycetes</taxon>
        <taxon>Entomophthorales</taxon>
        <taxon>Entomophthoraceae</taxon>
        <taxon>Entomophthora</taxon>
    </lineage>
</organism>
<comment type="caution">
    <text evidence="1">The sequence shown here is derived from an EMBL/GenBank/DDBJ whole genome shotgun (WGS) entry which is preliminary data.</text>
</comment>
<protein>
    <submittedName>
        <fullName evidence="1">Uncharacterized protein</fullName>
    </submittedName>
</protein>
<dbReference type="EMBL" id="QTSX02007123">
    <property type="protein sequence ID" value="KAJ9051098.1"/>
    <property type="molecule type" value="Genomic_DNA"/>
</dbReference>